<feature type="transmembrane region" description="Helical" evidence="1">
    <location>
        <begin position="83"/>
        <end position="105"/>
    </location>
</feature>
<keyword evidence="1" id="KW-1133">Transmembrane helix</keyword>
<evidence type="ECO:0000256" key="1">
    <source>
        <dbReference type="SAM" id="Phobius"/>
    </source>
</evidence>
<accession>A0A540VI22</accession>
<dbReference type="InParanoid" id="A0A540VI22"/>
<organism evidence="2 3">
    <name type="scientific">Litorilinea aerophila</name>
    <dbReference type="NCBI Taxonomy" id="1204385"/>
    <lineage>
        <taxon>Bacteria</taxon>
        <taxon>Bacillati</taxon>
        <taxon>Chloroflexota</taxon>
        <taxon>Caldilineae</taxon>
        <taxon>Caldilineales</taxon>
        <taxon>Caldilineaceae</taxon>
        <taxon>Litorilinea</taxon>
    </lineage>
</organism>
<name>A0A540VI22_9CHLR</name>
<keyword evidence="3" id="KW-1185">Reference proteome</keyword>
<protein>
    <submittedName>
        <fullName evidence="2">Uncharacterized protein</fullName>
    </submittedName>
</protein>
<dbReference type="OrthoDB" id="120556at2"/>
<keyword evidence="1" id="KW-0472">Membrane</keyword>
<sequence length="110" mass="12126">MREPEKRLARGPAAAAILAGAVASATLGILTVIAARLPQADHLLNWYPPAGSLSGRTLATTLIWLASWWLLHRRWRERDVPLGRIALWAGWLLALGLLLTFPPIYQWLAG</sequence>
<reference evidence="2 3" key="1">
    <citation type="submission" date="2019-06" db="EMBL/GenBank/DDBJ databases">
        <title>Genome sequence of Litorilinea aerophila BAA-2444.</title>
        <authorList>
            <person name="Maclea K.S."/>
            <person name="Maurais E.G."/>
            <person name="Iannazzi L.C."/>
        </authorList>
    </citation>
    <scope>NUCLEOTIDE SEQUENCE [LARGE SCALE GENOMIC DNA]</scope>
    <source>
        <strain evidence="2 3">ATCC BAA-2444</strain>
    </source>
</reference>
<dbReference type="RefSeq" id="WP_141609487.1">
    <property type="nucleotide sequence ID" value="NZ_VIGC02000008.1"/>
</dbReference>
<comment type="caution">
    <text evidence="2">The sequence shown here is derived from an EMBL/GenBank/DDBJ whole genome shotgun (WGS) entry which is preliminary data.</text>
</comment>
<feature type="transmembrane region" description="Helical" evidence="1">
    <location>
        <begin position="12"/>
        <end position="33"/>
    </location>
</feature>
<evidence type="ECO:0000313" key="2">
    <source>
        <dbReference type="EMBL" id="TQE96342.1"/>
    </source>
</evidence>
<dbReference type="AlphaFoldDB" id="A0A540VI22"/>
<evidence type="ECO:0000313" key="3">
    <source>
        <dbReference type="Proteomes" id="UP000317371"/>
    </source>
</evidence>
<dbReference type="Proteomes" id="UP000317371">
    <property type="component" value="Unassembled WGS sequence"/>
</dbReference>
<keyword evidence="1" id="KW-0812">Transmembrane</keyword>
<proteinExistence type="predicted"/>
<gene>
    <name evidence="2" type="ORF">FKZ61_07565</name>
</gene>
<feature type="transmembrane region" description="Helical" evidence="1">
    <location>
        <begin position="53"/>
        <end position="71"/>
    </location>
</feature>
<dbReference type="EMBL" id="VIGC01000008">
    <property type="protein sequence ID" value="TQE96342.1"/>
    <property type="molecule type" value="Genomic_DNA"/>
</dbReference>